<dbReference type="AlphaFoldDB" id="A0A9N9PUP7"/>
<dbReference type="EMBL" id="CAJVRL010000057">
    <property type="protein sequence ID" value="CAG8954727.1"/>
    <property type="molecule type" value="Genomic_DNA"/>
</dbReference>
<proteinExistence type="predicted"/>
<evidence type="ECO:0000313" key="1">
    <source>
        <dbReference type="EMBL" id="CAG8954727.1"/>
    </source>
</evidence>
<name>A0A9N9PUP7_9HELO</name>
<organism evidence="1 2">
    <name type="scientific">Hymenoscyphus fraxineus</name>
    <dbReference type="NCBI Taxonomy" id="746836"/>
    <lineage>
        <taxon>Eukaryota</taxon>
        <taxon>Fungi</taxon>
        <taxon>Dikarya</taxon>
        <taxon>Ascomycota</taxon>
        <taxon>Pezizomycotina</taxon>
        <taxon>Leotiomycetes</taxon>
        <taxon>Helotiales</taxon>
        <taxon>Helotiaceae</taxon>
        <taxon>Hymenoscyphus</taxon>
    </lineage>
</organism>
<keyword evidence="2" id="KW-1185">Reference proteome</keyword>
<protein>
    <submittedName>
        <fullName evidence="1">Uncharacterized protein</fullName>
    </submittedName>
</protein>
<comment type="caution">
    <text evidence="1">The sequence shown here is derived from an EMBL/GenBank/DDBJ whole genome shotgun (WGS) entry which is preliminary data.</text>
</comment>
<reference evidence="1" key="1">
    <citation type="submission" date="2021-07" db="EMBL/GenBank/DDBJ databases">
        <authorList>
            <person name="Durling M."/>
        </authorList>
    </citation>
    <scope>NUCLEOTIDE SEQUENCE</scope>
</reference>
<evidence type="ECO:0000313" key="2">
    <source>
        <dbReference type="Proteomes" id="UP000696280"/>
    </source>
</evidence>
<accession>A0A9N9PUP7</accession>
<dbReference type="Proteomes" id="UP000696280">
    <property type="component" value="Unassembled WGS sequence"/>
</dbReference>
<sequence>MLSKREYAKYFPQLKLNELIIVFQKLLVDMVTIAAPVTAYKKVISCSVVPVAQGFVQTMATGASPRVNAAVDTVDFQTATNRAD</sequence>
<gene>
    <name evidence="1" type="ORF">HYFRA_00004650</name>
</gene>